<dbReference type="CDD" id="cd00077">
    <property type="entry name" value="HDc"/>
    <property type="match status" value="1"/>
</dbReference>
<evidence type="ECO:0000313" key="11">
    <source>
        <dbReference type="EMBL" id="MBJ6369764.1"/>
    </source>
</evidence>
<dbReference type="Gene3D" id="1.10.3210.10">
    <property type="entry name" value="Hypothetical protein af1432"/>
    <property type="match status" value="1"/>
</dbReference>
<name>A0A8J7J725_9FLAO</name>
<evidence type="ECO:0000256" key="3">
    <source>
        <dbReference type="ARBA" id="ARBA00022692"/>
    </source>
</evidence>
<dbReference type="InterPro" id="IPR003607">
    <property type="entry name" value="HD/PDEase_dom"/>
</dbReference>
<evidence type="ECO:0000256" key="1">
    <source>
        <dbReference type="ARBA" id="ARBA00004236"/>
    </source>
</evidence>
<feature type="transmembrane region" description="Helical" evidence="8">
    <location>
        <begin position="279"/>
        <end position="299"/>
    </location>
</feature>
<dbReference type="Pfam" id="PF18967">
    <property type="entry name" value="PycTM"/>
    <property type="match status" value="1"/>
</dbReference>
<dbReference type="InterPro" id="IPR043760">
    <property type="entry name" value="PycTM_dom"/>
</dbReference>
<feature type="domain" description="HD" evidence="9">
    <location>
        <begin position="30"/>
        <end position="125"/>
    </location>
</feature>
<organism evidence="11 12">
    <name type="scientific">Snuella sedimenti</name>
    <dbReference type="NCBI Taxonomy" id="2798802"/>
    <lineage>
        <taxon>Bacteria</taxon>
        <taxon>Pseudomonadati</taxon>
        <taxon>Bacteroidota</taxon>
        <taxon>Flavobacteriia</taxon>
        <taxon>Flavobacteriales</taxon>
        <taxon>Flavobacteriaceae</taxon>
        <taxon>Snuella</taxon>
    </lineage>
</organism>
<keyword evidence="3 8" id="KW-0812">Transmembrane</keyword>
<evidence type="ECO:0000259" key="9">
    <source>
        <dbReference type="Pfam" id="PF01966"/>
    </source>
</evidence>
<dbReference type="Pfam" id="PF01966">
    <property type="entry name" value="HD"/>
    <property type="match status" value="1"/>
</dbReference>
<feature type="domain" description="Pycsar effector protein" evidence="10">
    <location>
        <begin position="234"/>
        <end position="391"/>
    </location>
</feature>
<sequence>MDNLILESEKYVIQLLNEKLDNRYVYHNLAHTQRVVEKAKELADLSNLNDNDKKLLLVATWFHDTGYTKGFENHEEESVRIAVSFLKAHSRADDDITAIKHLILATRKEYEPINLLEKIIRDADCAHLGNKNYATVSELLRKEWELTCNKTLTEEEWLKENIDFLSIHHRFYSDAASSNWDKGKGKNLSQLLKAQKKLKDEHLKLKHKKETLALKKDKKELPERGIETMFRVTLKNHITLSNIADTKANILLSVNAIIVSLVLANLIPKLDNPSNYYLIYPTAIFVFSTVTSMILSVLATRPNVTSGKFTKEDVANKKVNLLFFGNFHKMKLNDFEWAMGEMMQDRDYLYSSMKKDLYFLGLVLHRKYRILRITYTVFVIGIIISVLAFTIAFQYSGR</sequence>
<dbReference type="GO" id="GO:0000166">
    <property type="term" value="F:nucleotide binding"/>
    <property type="evidence" value="ECO:0007669"/>
    <property type="project" value="UniProtKB-KW"/>
</dbReference>
<dbReference type="EMBL" id="JAELVQ010000038">
    <property type="protein sequence ID" value="MBJ6369764.1"/>
    <property type="molecule type" value="Genomic_DNA"/>
</dbReference>
<comment type="subcellular location">
    <subcellularLocation>
        <location evidence="1">Cell membrane</location>
    </subcellularLocation>
</comment>
<keyword evidence="5 8" id="KW-1133">Transmembrane helix</keyword>
<evidence type="ECO:0000256" key="2">
    <source>
        <dbReference type="ARBA" id="ARBA00022475"/>
    </source>
</evidence>
<keyword evidence="4" id="KW-0547">Nucleotide-binding</keyword>
<dbReference type="AlphaFoldDB" id="A0A8J7J725"/>
<protein>
    <submittedName>
        <fullName evidence="11">HD domain-containing protein</fullName>
    </submittedName>
</protein>
<dbReference type="RefSeq" id="WP_199116890.1">
    <property type="nucleotide sequence ID" value="NZ_JAELVQ010000038.1"/>
</dbReference>
<evidence type="ECO:0000259" key="10">
    <source>
        <dbReference type="Pfam" id="PF18967"/>
    </source>
</evidence>
<feature type="transmembrane region" description="Helical" evidence="8">
    <location>
        <begin position="373"/>
        <end position="395"/>
    </location>
</feature>
<dbReference type="Proteomes" id="UP000610931">
    <property type="component" value="Unassembled WGS sequence"/>
</dbReference>
<evidence type="ECO:0000256" key="6">
    <source>
        <dbReference type="ARBA" id="ARBA00023118"/>
    </source>
</evidence>
<keyword evidence="2" id="KW-1003">Cell membrane</keyword>
<comment type="caution">
    <text evidence="11">The sequence shown here is derived from an EMBL/GenBank/DDBJ whole genome shotgun (WGS) entry which is preliminary data.</text>
</comment>
<feature type="transmembrane region" description="Helical" evidence="8">
    <location>
        <begin position="248"/>
        <end position="267"/>
    </location>
</feature>
<dbReference type="InterPro" id="IPR006674">
    <property type="entry name" value="HD_domain"/>
</dbReference>
<keyword evidence="12" id="KW-1185">Reference proteome</keyword>
<dbReference type="GO" id="GO:0005886">
    <property type="term" value="C:plasma membrane"/>
    <property type="evidence" value="ECO:0007669"/>
    <property type="project" value="UniProtKB-SubCell"/>
</dbReference>
<gene>
    <name evidence="11" type="ORF">JF259_16890</name>
</gene>
<keyword evidence="7 8" id="KW-0472">Membrane</keyword>
<reference evidence="11" key="1">
    <citation type="submission" date="2020-12" db="EMBL/GenBank/DDBJ databases">
        <title>Snuella sp. nov., isolated from sediment in Incheon.</title>
        <authorList>
            <person name="Kim W."/>
        </authorList>
    </citation>
    <scope>NUCLEOTIDE SEQUENCE</scope>
    <source>
        <strain evidence="11">CAU 1569</strain>
    </source>
</reference>
<dbReference type="SUPFAM" id="SSF109604">
    <property type="entry name" value="HD-domain/PDEase-like"/>
    <property type="match status" value="1"/>
</dbReference>
<evidence type="ECO:0000256" key="7">
    <source>
        <dbReference type="ARBA" id="ARBA00023136"/>
    </source>
</evidence>
<accession>A0A8J7J725</accession>
<keyword evidence="6" id="KW-0051">Antiviral defense</keyword>
<proteinExistence type="predicted"/>
<evidence type="ECO:0000313" key="12">
    <source>
        <dbReference type="Proteomes" id="UP000610931"/>
    </source>
</evidence>
<dbReference type="GO" id="GO:0051607">
    <property type="term" value="P:defense response to virus"/>
    <property type="evidence" value="ECO:0007669"/>
    <property type="project" value="UniProtKB-KW"/>
</dbReference>
<evidence type="ECO:0000256" key="4">
    <source>
        <dbReference type="ARBA" id="ARBA00022741"/>
    </source>
</evidence>
<evidence type="ECO:0000256" key="5">
    <source>
        <dbReference type="ARBA" id="ARBA00022989"/>
    </source>
</evidence>
<evidence type="ECO:0000256" key="8">
    <source>
        <dbReference type="SAM" id="Phobius"/>
    </source>
</evidence>